<dbReference type="PROSITE" id="PS00165">
    <property type="entry name" value="DEHYDRATASE_SER_THR"/>
    <property type="match status" value="1"/>
</dbReference>
<comment type="cofactor">
    <cofactor evidence="1">
        <name>pyridoxal 5'-phosphate</name>
        <dbReference type="ChEBI" id="CHEBI:597326"/>
    </cofactor>
</comment>
<keyword evidence="3" id="KW-0456">Lyase</keyword>
<dbReference type="SUPFAM" id="SSF53686">
    <property type="entry name" value="Tryptophan synthase beta subunit-like PLP-dependent enzymes"/>
    <property type="match status" value="1"/>
</dbReference>
<evidence type="ECO:0000256" key="2">
    <source>
        <dbReference type="ARBA" id="ARBA00022898"/>
    </source>
</evidence>
<proteinExistence type="predicted"/>
<dbReference type="InterPro" id="IPR001926">
    <property type="entry name" value="TrpB-like_PALP"/>
</dbReference>
<dbReference type="PANTHER" id="PTHR48078">
    <property type="entry name" value="THREONINE DEHYDRATASE, MITOCHONDRIAL-RELATED"/>
    <property type="match status" value="1"/>
</dbReference>
<dbReference type="Proteomes" id="UP001230156">
    <property type="component" value="Unassembled WGS sequence"/>
</dbReference>
<evidence type="ECO:0000256" key="1">
    <source>
        <dbReference type="ARBA" id="ARBA00001933"/>
    </source>
</evidence>
<sequence length="346" mass="36642">MSPPEPAQRSVSCELAPDFADVEQAEARLAQVVRRLPLFESASLNRQVGGRVMIKAESLQPTGSFKIRGAWNKLCRLSSEDGRRGVLALSSGNHGIAVAWASGRIGSHKTIVLMPAGSARNKVARIEALGGEVVLFDRATTDRPALIREWCAREDLAYIPAFDDPHVIAGAGTIGLEVARCAADQGFQIDGFYAACSGGGLIAGNAIALGVVSPQTRVWGVEPESFDDTARSLESGKAEFVSFAAPTICDALLSPTPGRLTLEINRKRLAGVLRGSDEDARRGMQVAYEEFGLIVEPSGALALGAVLADRSRTEGQFVVVVLSGRNVDLDVYQAELAKSVDGRGVA</sequence>
<name>A0ABU0YSF1_9PROT</name>
<keyword evidence="2" id="KW-0663">Pyridoxal phosphate</keyword>
<organism evidence="5 6">
    <name type="scientific">Dongia sedimenti</name>
    <dbReference type="NCBI Taxonomy" id="3064282"/>
    <lineage>
        <taxon>Bacteria</taxon>
        <taxon>Pseudomonadati</taxon>
        <taxon>Pseudomonadota</taxon>
        <taxon>Alphaproteobacteria</taxon>
        <taxon>Rhodospirillales</taxon>
        <taxon>Dongiaceae</taxon>
        <taxon>Dongia</taxon>
    </lineage>
</organism>
<evidence type="ECO:0000256" key="3">
    <source>
        <dbReference type="ARBA" id="ARBA00023239"/>
    </source>
</evidence>
<protein>
    <submittedName>
        <fullName evidence="5">Threonine/serine dehydratase</fullName>
    </submittedName>
</protein>
<dbReference type="Gene3D" id="3.40.50.1100">
    <property type="match status" value="2"/>
</dbReference>
<keyword evidence="6" id="KW-1185">Reference proteome</keyword>
<gene>
    <name evidence="5" type="ORF">Q8A70_18860</name>
</gene>
<evidence type="ECO:0000259" key="4">
    <source>
        <dbReference type="Pfam" id="PF00291"/>
    </source>
</evidence>
<comment type="caution">
    <text evidence="5">The sequence shown here is derived from an EMBL/GenBank/DDBJ whole genome shotgun (WGS) entry which is preliminary data.</text>
</comment>
<dbReference type="CDD" id="cd01562">
    <property type="entry name" value="Thr-dehyd"/>
    <property type="match status" value="1"/>
</dbReference>
<dbReference type="InterPro" id="IPR050147">
    <property type="entry name" value="Ser/Thr_Dehydratase"/>
</dbReference>
<reference evidence="6" key="1">
    <citation type="submission" date="2023-08" db="EMBL/GenBank/DDBJ databases">
        <title>Rhodospirillaceae gen. nov., a novel taxon isolated from the Yangtze River Yuezi River estuary sludge.</title>
        <authorList>
            <person name="Ruan L."/>
        </authorList>
    </citation>
    <scope>NUCLEOTIDE SEQUENCE [LARGE SCALE GENOMIC DNA]</scope>
    <source>
        <strain evidence="6">R-7</strain>
    </source>
</reference>
<dbReference type="EMBL" id="JAUYVI010000006">
    <property type="protein sequence ID" value="MDQ7249758.1"/>
    <property type="molecule type" value="Genomic_DNA"/>
</dbReference>
<dbReference type="InterPro" id="IPR036052">
    <property type="entry name" value="TrpB-like_PALP_sf"/>
</dbReference>
<accession>A0ABU0YSF1</accession>
<dbReference type="PANTHER" id="PTHR48078:SF6">
    <property type="entry name" value="L-THREONINE DEHYDRATASE CATABOLIC TDCB"/>
    <property type="match status" value="1"/>
</dbReference>
<evidence type="ECO:0000313" key="6">
    <source>
        <dbReference type="Proteomes" id="UP001230156"/>
    </source>
</evidence>
<dbReference type="InterPro" id="IPR000634">
    <property type="entry name" value="Ser/Thr_deHydtase_PyrdxlP-BS"/>
</dbReference>
<dbReference type="Pfam" id="PF00291">
    <property type="entry name" value="PALP"/>
    <property type="match status" value="1"/>
</dbReference>
<evidence type="ECO:0000313" key="5">
    <source>
        <dbReference type="EMBL" id="MDQ7249758.1"/>
    </source>
</evidence>
<feature type="domain" description="Tryptophan synthase beta chain-like PALP" evidence="4">
    <location>
        <begin position="31"/>
        <end position="324"/>
    </location>
</feature>
<dbReference type="RefSeq" id="WP_379959427.1">
    <property type="nucleotide sequence ID" value="NZ_JAUYVI010000006.1"/>
</dbReference>